<evidence type="ECO:0000256" key="1">
    <source>
        <dbReference type="SAM" id="MobiDB-lite"/>
    </source>
</evidence>
<name>A0A6L2LC16_TANCI</name>
<accession>A0A6L2LC16</accession>
<dbReference type="AlphaFoldDB" id="A0A6L2LC16"/>
<feature type="compositionally biased region" description="Low complexity" evidence="1">
    <location>
        <begin position="68"/>
        <end position="89"/>
    </location>
</feature>
<protein>
    <submittedName>
        <fullName evidence="2">DNA-directed RNA polymerase II subunit 1</fullName>
    </submittedName>
</protein>
<reference evidence="2" key="1">
    <citation type="journal article" date="2019" name="Sci. Rep.">
        <title>Draft genome of Tanacetum cinerariifolium, the natural source of mosquito coil.</title>
        <authorList>
            <person name="Yamashiro T."/>
            <person name="Shiraishi A."/>
            <person name="Satake H."/>
            <person name="Nakayama K."/>
        </authorList>
    </citation>
    <scope>NUCLEOTIDE SEQUENCE</scope>
</reference>
<dbReference type="EMBL" id="BKCJ010004148">
    <property type="protein sequence ID" value="GEU59296.1"/>
    <property type="molecule type" value="Genomic_DNA"/>
</dbReference>
<keyword evidence="2" id="KW-0804">Transcription</keyword>
<feature type="region of interest" description="Disordered" evidence="1">
    <location>
        <begin position="55"/>
        <end position="98"/>
    </location>
</feature>
<gene>
    <name evidence="2" type="ORF">Tci_031274</name>
</gene>
<keyword evidence="2" id="KW-0240">DNA-directed RNA polymerase</keyword>
<evidence type="ECO:0000313" key="2">
    <source>
        <dbReference type="EMBL" id="GEU59296.1"/>
    </source>
</evidence>
<dbReference type="GO" id="GO:0000428">
    <property type="term" value="C:DNA-directed RNA polymerase complex"/>
    <property type="evidence" value="ECO:0007669"/>
    <property type="project" value="UniProtKB-KW"/>
</dbReference>
<organism evidence="2">
    <name type="scientific">Tanacetum cinerariifolium</name>
    <name type="common">Dalmatian daisy</name>
    <name type="synonym">Chrysanthemum cinerariifolium</name>
    <dbReference type="NCBI Taxonomy" id="118510"/>
    <lineage>
        <taxon>Eukaryota</taxon>
        <taxon>Viridiplantae</taxon>
        <taxon>Streptophyta</taxon>
        <taxon>Embryophyta</taxon>
        <taxon>Tracheophyta</taxon>
        <taxon>Spermatophyta</taxon>
        <taxon>Magnoliopsida</taxon>
        <taxon>eudicotyledons</taxon>
        <taxon>Gunneridae</taxon>
        <taxon>Pentapetalae</taxon>
        <taxon>asterids</taxon>
        <taxon>campanulids</taxon>
        <taxon>Asterales</taxon>
        <taxon>Asteraceae</taxon>
        <taxon>Asteroideae</taxon>
        <taxon>Anthemideae</taxon>
        <taxon>Anthemidinae</taxon>
        <taxon>Tanacetum</taxon>
    </lineage>
</organism>
<proteinExistence type="predicted"/>
<comment type="caution">
    <text evidence="2">The sequence shown here is derived from an EMBL/GenBank/DDBJ whole genome shotgun (WGS) entry which is preliminary data.</text>
</comment>
<sequence>MISEYTQLLQFQVDAYFDNELACQRRATQHSGRHIKSIGWYIGTLATGFMKPINTIPPPTPPLHHHSSPPTSSSMIVTPSTSKPTTTKPRYQRMPPLL</sequence>